<dbReference type="Proteomes" id="UP000638313">
    <property type="component" value="Unassembled WGS sequence"/>
</dbReference>
<name>A0A919EAY8_9ACTN</name>
<sequence length="226" mass="24315">MSQSTSRQSDLVEAAKRYAEAFPGSPAQEYVDHRGLGEVASRFKLGYVASAATGHERYAGRLAIPYLRPAGGIHSVATIRFRCITDACTKEPDGQWREKEVHEGHGKYLGLPGDPPRLFNTAALINPSPHVGLTEGELDAMSSELAGLPAAGVPGVSAWKEHFTPAFKGFDKTFVLGDGDEAGRNFADKMSEILENGIPCAMPDGLDVNKFINQRGTAAFRERVGV</sequence>
<reference evidence="1" key="2">
    <citation type="submission" date="2020-09" db="EMBL/GenBank/DDBJ databases">
        <authorList>
            <person name="Sun Q."/>
            <person name="Ohkuma M."/>
        </authorList>
    </citation>
    <scope>NUCLEOTIDE SEQUENCE</scope>
    <source>
        <strain evidence="1">JCM 4059</strain>
    </source>
</reference>
<organism evidence="1 2">
    <name type="scientific">Streptomyces mashuensis</name>
    <dbReference type="NCBI Taxonomy" id="33904"/>
    <lineage>
        <taxon>Bacteria</taxon>
        <taxon>Bacillati</taxon>
        <taxon>Actinomycetota</taxon>
        <taxon>Actinomycetes</taxon>
        <taxon>Kitasatosporales</taxon>
        <taxon>Streptomycetaceae</taxon>
        <taxon>Streptomyces</taxon>
    </lineage>
</organism>
<reference evidence="1" key="1">
    <citation type="journal article" date="2014" name="Int. J. Syst. Evol. Microbiol.">
        <title>Complete genome sequence of Corynebacterium casei LMG S-19264T (=DSM 44701T), isolated from a smear-ripened cheese.</title>
        <authorList>
            <consortium name="US DOE Joint Genome Institute (JGI-PGF)"/>
            <person name="Walter F."/>
            <person name="Albersmeier A."/>
            <person name="Kalinowski J."/>
            <person name="Ruckert C."/>
        </authorList>
    </citation>
    <scope>NUCLEOTIDE SEQUENCE</scope>
    <source>
        <strain evidence="1">JCM 4059</strain>
    </source>
</reference>
<proteinExistence type="predicted"/>
<keyword evidence="2" id="KW-1185">Reference proteome</keyword>
<evidence type="ECO:0008006" key="3">
    <source>
        <dbReference type="Google" id="ProtNLM"/>
    </source>
</evidence>
<dbReference type="SUPFAM" id="SSF56731">
    <property type="entry name" value="DNA primase core"/>
    <property type="match status" value="1"/>
</dbReference>
<dbReference type="AlphaFoldDB" id="A0A919EAY8"/>
<dbReference type="EMBL" id="BNBD01000003">
    <property type="protein sequence ID" value="GHF38491.1"/>
    <property type="molecule type" value="Genomic_DNA"/>
</dbReference>
<dbReference type="RefSeq" id="WP_229890774.1">
    <property type="nucleotide sequence ID" value="NZ_BNBD01000003.1"/>
</dbReference>
<comment type="caution">
    <text evidence="1">The sequence shown here is derived from an EMBL/GenBank/DDBJ whole genome shotgun (WGS) entry which is preliminary data.</text>
</comment>
<accession>A0A919EAY8</accession>
<evidence type="ECO:0000313" key="1">
    <source>
        <dbReference type="EMBL" id="GHF38491.1"/>
    </source>
</evidence>
<gene>
    <name evidence="1" type="ORF">GCM10010218_19540</name>
</gene>
<dbReference type="Pfam" id="PF13155">
    <property type="entry name" value="Toprim_2"/>
    <property type="match status" value="1"/>
</dbReference>
<evidence type="ECO:0000313" key="2">
    <source>
        <dbReference type="Proteomes" id="UP000638313"/>
    </source>
</evidence>
<dbReference type="Gene3D" id="3.40.1360.10">
    <property type="match status" value="1"/>
</dbReference>
<protein>
    <recommendedName>
        <fullName evidence="3">DNA primase</fullName>
    </recommendedName>
</protein>